<evidence type="ECO:0000313" key="8">
    <source>
        <dbReference type="Proteomes" id="UP001437256"/>
    </source>
</evidence>
<dbReference type="Gene3D" id="6.10.140.2220">
    <property type="match status" value="1"/>
</dbReference>
<name>A0ABR3A067_9AGAR</name>
<dbReference type="SUPFAM" id="SSF144232">
    <property type="entry name" value="HIT/MYND zinc finger-like"/>
    <property type="match status" value="1"/>
</dbReference>
<evidence type="ECO:0000256" key="5">
    <source>
        <dbReference type="SAM" id="MobiDB-lite"/>
    </source>
</evidence>
<keyword evidence="8" id="KW-1185">Reference proteome</keyword>
<gene>
    <name evidence="7" type="ORF">AAF712_006018</name>
</gene>
<protein>
    <recommendedName>
        <fullName evidence="6">MYND-type domain-containing protein</fullName>
    </recommendedName>
</protein>
<comment type="caution">
    <text evidence="7">The sequence shown here is derived from an EMBL/GenBank/DDBJ whole genome shotgun (WGS) entry which is preliminary data.</text>
</comment>
<keyword evidence="3" id="KW-0862">Zinc</keyword>
<evidence type="ECO:0000256" key="1">
    <source>
        <dbReference type="ARBA" id="ARBA00022723"/>
    </source>
</evidence>
<evidence type="ECO:0000256" key="4">
    <source>
        <dbReference type="PROSITE-ProRule" id="PRU00134"/>
    </source>
</evidence>
<evidence type="ECO:0000259" key="6">
    <source>
        <dbReference type="PROSITE" id="PS50865"/>
    </source>
</evidence>
<dbReference type="EMBL" id="JBBXMP010000030">
    <property type="protein sequence ID" value="KAL0067028.1"/>
    <property type="molecule type" value="Genomic_DNA"/>
</dbReference>
<dbReference type="InterPro" id="IPR002893">
    <property type="entry name" value="Znf_MYND"/>
</dbReference>
<feature type="domain" description="MYND-type" evidence="6">
    <location>
        <begin position="222"/>
        <end position="261"/>
    </location>
</feature>
<feature type="region of interest" description="Disordered" evidence="5">
    <location>
        <begin position="254"/>
        <end position="296"/>
    </location>
</feature>
<keyword evidence="2 4" id="KW-0863">Zinc-finger</keyword>
<organism evidence="7 8">
    <name type="scientific">Marasmius tenuissimus</name>
    <dbReference type="NCBI Taxonomy" id="585030"/>
    <lineage>
        <taxon>Eukaryota</taxon>
        <taxon>Fungi</taxon>
        <taxon>Dikarya</taxon>
        <taxon>Basidiomycota</taxon>
        <taxon>Agaricomycotina</taxon>
        <taxon>Agaricomycetes</taxon>
        <taxon>Agaricomycetidae</taxon>
        <taxon>Agaricales</taxon>
        <taxon>Marasmiineae</taxon>
        <taxon>Marasmiaceae</taxon>
        <taxon>Marasmius</taxon>
    </lineage>
</organism>
<sequence>MDPNMDLDYFGKLAFGGSTELVKKDIEARLDNYSTLARDAQLEQVAREIFRLRYGPNRTPIMNCIGQARFLLPERRPAHLEVARCILDTFAPVANKVNIVDTPDLAGTTALAHAISTKPSFDPEFAQLLWEHGANINKRNRYGATAAHEFSMVWKPDDRAIIAQARNALEWFLAHGGDPDIADGDGMTSSLMISKVKGGMETILREHQSKRKRREEEPKGACLACGDKKEVMQCSKCRSARYCAPPRKCQLADWPRHKQSCGGSPGEQSAPSTSGEQSSPPPQQQQGFNYLGVQMS</sequence>
<dbReference type="Proteomes" id="UP001437256">
    <property type="component" value="Unassembled WGS sequence"/>
</dbReference>
<evidence type="ECO:0000256" key="3">
    <source>
        <dbReference type="ARBA" id="ARBA00022833"/>
    </source>
</evidence>
<dbReference type="PROSITE" id="PS50865">
    <property type="entry name" value="ZF_MYND_2"/>
    <property type="match status" value="1"/>
</dbReference>
<keyword evidence="1" id="KW-0479">Metal-binding</keyword>
<dbReference type="Gene3D" id="1.25.40.20">
    <property type="entry name" value="Ankyrin repeat-containing domain"/>
    <property type="match status" value="1"/>
</dbReference>
<accession>A0ABR3A067</accession>
<proteinExistence type="predicted"/>
<evidence type="ECO:0000313" key="7">
    <source>
        <dbReference type="EMBL" id="KAL0067028.1"/>
    </source>
</evidence>
<dbReference type="SUPFAM" id="SSF48403">
    <property type="entry name" value="Ankyrin repeat"/>
    <property type="match status" value="1"/>
</dbReference>
<dbReference type="Pfam" id="PF01753">
    <property type="entry name" value="zf-MYND"/>
    <property type="match status" value="1"/>
</dbReference>
<evidence type="ECO:0000256" key="2">
    <source>
        <dbReference type="ARBA" id="ARBA00022771"/>
    </source>
</evidence>
<reference evidence="7 8" key="1">
    <citation type="submission" date="2024-05" db="EMBL/GenBank/DDBJ databases">
        <title>A draft genome resource for the thread blight pathogen Marasmius tenuissimus strain MS-2.</title>
        <authorList>
            <person name="Yulfo-Soto G.E."/>
            <person name="Baruah I.K."/>
            <person name="Amoako-Attah I."/>
            <person name="Bukari Y."/>
            <person name="Meinhardt L.W."/>
            <person name="Bailey B.A."/>
            <person name="Cohen S.P."/>
        </authorList>
    </citation>
    <scope>NUCLEOTIDE SEQUENCE [LARGE SCALE GENOMIC DNA]</scope>
    <source>
        <strain evidence="7 8">MS-2</strain>
    </source>
</reference>
<dbReference type="InterPro" id="IPR036770">
    <property type="entry name" value="Ankyrin_rpt-contain_sf"/>
</dbReference>